<feature type="compositionally biased region" description="Low complexity" evidence="1">
    <location>
        <begin position="153"/>
        <end position="167"/>
    </location>
</feature>
<keyword evidence="3" id="KW-1185">Reference proteome</keyword>
<dbReference type="Proteomes" id="UP001239626">
    <property type="component" value="Unassembled WGS sequence"/>
</dbReference>
<dbReference type="EMBL" id="JAUSVB010000001">
    <property type="protein sequence ID" value="MDQ0372263.1"/>
    <property type="molecule type" value="Genomic_DNA"/>
</dbReference>
<dbReference type="RefSeq" id="WP_307489648.1">
    <property type="nucleotide sequence ID" value="NZ_JAUSVB010000001.1"/>
</dbReference>
<gene>
    <name evidence="2" type="ORF">J2X26_000560</name>
</gene>
<feature type="region of interest" description="Disordered" evidence="1">
    <location>
        <begin position="1"/>
        <end position="21"/>
    </location>
</feature>
<comment type="caution">
    <text evidence="2">The sequence shown here is derived from an EMBL/GenBank/DDBJ whole genome shotgun (WGS) entry which is preliminary data.</text>
</comment>
<protein>
    <recommendedName>
        <fullName evidence="4">DUF3806 domain-containing protein</fullName>
    </recommendedName>
</protein>
<proteinExistence type="predicted"/>
<evidence type="ECO:0000313" key="2">
    <source>
        <dbReference type="EMBL" id="MDQ0372263.1"/>
    </source>
</evidence>
<sequence length="413" mass="42119">MTDLRPTLSVPASGAHATPPGVRALTADELGHLDRARDYLRASGADLTDLDAVGALLHATRTRWAADPDAPVPQAMVMALGVGVGDLVVARVPGSRWALRTAGAAPTPAVVSLSGEDAALPLADVATRWRTGCTPTWVAEYVAAAAAHLTSPAAQDVPTPRVPTRTAPDVRADEPTPLPARSTSAALPTRAPAVSEAAEPAPMPSRSAAATGPEGYVASTPPSAHVVAPAPGPLSSGPARPVHTSLASAFSRGPVAAAPPPPPAPEPEAAAYRVPADLPHPPSRAAQDIALGVLEQALEIALAPESSLAPFAVVDGSPTQSVEPRRFEGDPARALQEARAWVRSTGAARAAVVWFGRFSAQDGDAVFVEASDAGAPSLVVAHLYRTVTYSEGRTRPARPVGNPLVLGQGVPLL</sequence>
<evidence type="ECO:0000313" key="3">
    <source>
        <dbReference type="Proteomes" id="UP001239626"/>
    </source>
</evidence>
<name>A0ABU0EB00_9CELL</name>
<organism evidence="2 3">
    <name type="scientific">Cellulomonas humilata</name>
    <dbReference type="NCBI Taxonomy" id="144055"/>
    <lineage>
        <taxon>Bacteria</taxon>
        <taxon>Bacillati</taxon>
        <taxon>Actinomycetota</taxon>
        <taxon>Actinomycetes</taxon>
        <taxon>Micrococcales</taxon>
        <taxon>Cellulomonadaceae</taxon>
        <taxon>Cellulomonas</taxon>
    </lineage>
</organism>
<feature type="compositionally biased region" description="Low complexity" evidence="1">
    <location>
        <begin position="190"/>
        <end position="210"/>
    </location>
</feature>
<evidence type="ECO:0008006" key="4">
    <source>
        <dbReference type="Google" id="ProtNLM"/>
    </source>
</evidence>
<accession>A0ABU0EB00</accession>
<reference evidence="2 3" key="1">
    <citation type="submission" date="2023-07" db="EMBL/GenBank/DDBJ databases">
        <title>Sorghum-associated microbial communities from plants grown in Nebraska, USA.</title>
        <authorList>
            <person name="Schachtman D."/>
        </authorList>
    </citation>
    <scope>NUCLEOTIDE SEQUENCE [LARGE SCALE GENOMIC DNA]</scope>
    <source>
        <strain evidence="2 3">BE332</strain>
    </source>
</reference>
<feature type="region of interest" description="Disordered" evidence="1">
    <location>
        <begin position="153"/>
        <end position="242"/>
    </location>
</feature>
<evidence type="ECO:0000256" key="1">
    <source>
        <dbReference type="SAM" id="MobiDB-lite"/>
    </source>
</evidence>